<sequence length="442" mass="50710">MRKQRLVVVGSGSTYTMGMMMSLIAEKDRFPLKEVVFYDTDEQRQERNAKATEILFKERYSELESFSYTTDKKEAFENVDFVFVQIRTGGLAMREQDEQIALRHGVVGQETCGPGGMAYGLRSIKDMIELVNDVRRFSPNAWILNYTNPAAIVAEALNREFPKDDRLLNICDMPIAIMISYAKILGIDVWDIVPEYFGLNHFGWFTKIYDKEGNDLTERLKERIIDTGFSPEDEAIANDISWQKTFDQARQMLIDFPEFLPNTYLQYYLYPEAMVEKEDPNHTRARQVIEGRQKHVHDLCERIIDKGTAREEELHVDVHGVFMVKAAESLAYNLGERFIVLVENNGVIPNLPANAMVEVPALLTSSGPKPFSVGEIPTFYKGLIEGQLAYEQQVVDAYFETSYQKLVQALTLNRTVISATKAKEIVDDLIVANEKYWPRFKK</sequence>
<organism evidence="10 11">
    <name type="scientific">Halobacillus shinanisalinarum</name>
    <dbReference type="NCBI Taxonomy" id="2932258"/>
    <lineage>
        <taxon>Bacteria</taxon>
        <taxon>Bacillati</taxon>
        <taxon>Bacillota</taxon>
        <taxon>Bacilli</taxon>
        <taxon>Bacillales</taxon>
        <taxon>Bacillaceae</taxon>
        <taxon>Halobacillus</taxon>
    </lineage>
</organism>
<dbReference type="SUPFAM" id="SSF51735">
    <property type="entry name" value="NAD(P)-binding Rossmann-fold domains"/>
    <property type="match status" value="1"/>
</dbReference>
<evidence type="ECO:0000313" key="10">
    <source>
        <dbReference type="EMBL" id="UOQ95326.1"/>
    </source>
</evidence>
<dbReference type="SUPFAM" id="SSF56327">
    <property type="entry name" value="LDH C-terminal domain-like"/>
    <property type="match status" value="1"/>
</dbReference>
<keyword evidence="8" id="KW-0812">Transmembrane</keyword>
<evidence type="ECO:0000256" key="5">
    <source>
        <dbReference type="ARBA" id="ARBA00023211"/>
    </source>
</evidence>
<dbReference type="Gene3D" id="3.40.50.720">
    <property type="entry name" value="NAD(P)-binding Rossmann-like Domain"/>
    <property type="match status" value="1"/>
</dbReference>
<dbReference type="InterPro" id="IPR015955">
    <property type="entry name" value="Lactate_DH/Glyco_Ohase_4_C"/>
</dbReference>
<comment type="cofactor">
    <cofactor evidence="7">
        <name>NAD(+)</name>
        <dbReference type="ChEBI" id="CHEBI:57540"/>
    </cofactor>
    <text evidence="7">Binds 1 NAD(+) per subunit.</text>
</comment>
<feature type="transmembrane region" description="Helical" evidence="8">
    <location>
        <begin position="7"/>
        <end position="25"/>
    </location>
</feature>
<dbReference type="PROSITE" id="PS01324">
    <property type="entry name" value="GLYCOSYL_HYDROL_F4"/>
    <property type="match status" value="1"/>
</dbReference>
<dbReference type="Pfam" id="PF02056">
    <property type="entry name" value="Glyco_hydro_4"/>
    <property type="match status" value="1"/>
</dbReference>
<keyword evidence="4 7" id="KW-0520">NAD</keyword>
<feature type="domain" description="Glycosyl hydrolase family 4 C-terminal" evidence="9">
    <location>
        <begin position="196"/>
        <end position="416"/>
    </location>
</feature>
<evidence type="ECO:0000256" key="8">
    <source>
        <dbReference type="SAM" id="Phobius"/>
    </source>
</evidence>
<comment type="similarity">
    <text evidence="1 7">Belongs to the glycosyl hydrolase 4 family.</text>
</comment>
<protein>
    <submittedName>
        <fullName evidence="10">6-phospho-alpha-glucosidase</fullName>
    </submittedName>
</protein>
<reference evidence="10 11" key="1">
    <citation type="submission" date="2022-04" db="EMBL/GenBank/DDBJ databases">
        <title>Halobacillus sp. isolated from saltern.</title>
        <authorList>
            <person name="Won M."/>
            <person name="Lee C.-M."/>
            <person name="Woen H.-Y."/>
            <person name="Kwon S.-W."/>
        </authorList>
    </citation>
    <scope>NUCLEOTIDE SEQUENCE [LARGE SCALE GENOMIC DNA]</scope>
    <source>
        <strain evidence="10 11">SSTM10-2</strain>
    </source>
</reference>
<dbReference type="InterPro" id="IPR019802">
    <property type="entry name" value="GlycHydrolase_4_CS"/>
</dbReference>
<keyword evidence="5" id="KW-0464">Manganese</keyword>
<dbReference type="InterPro" id="IPR036291">
    <property type="entry name" value="NAD(P)-bd_dom_sf"/>
</dbReference>
<dbReference type="PANTHER" id="PTHR32092">
    <property type="entry name" value="6-PHOSPHO-BETA-GLUCOSIDASE-RELATED"/>
    <property type="match status" value="1"/>
</dbReference>
<keyword evidence="2" id="KW-0479">Metal-binding</keyword>
<accession>A0ABY4H4U8</accession>
<dbReference type="EMBL" id="CP095074">
    <property type="protein sequence ID" value="UOQ95326.1"/>
    <property type="molecule type" value="Genomic_DNA"/>
</dbReference>
<evidence type="ECO:0000256" key="6">
    <source>
        <dbReference type="ARBA" id="ARBA00023295"/>
    </source>
</evidence>
<dbReference type="PANTHER" id="PTHR32092:SF14">
    <property type="entry name" value="MALTOSE-6'-PHOSPHATE GLUCOSIDASE"/>
    <property type="match status" value="1"/>
</dbReference>
<evidence type="ECO:0000313" key="11">
    <source>
        <dbReference type="Proteomes" id="UP000831880"/>
    </source>
</evidence>
<gene>
    <name evidence="10" type="ORF">MUO14_10570</name>
</gene>
<dbReference type="PRINTS" id="PR00732">
    <property type="entry name" value="GLHYDRLASE4"/>
</dbReference>
<evidence type="ECO:0000256" key="1">
    <source>
        <dbReference type="ARBA" id="ARBA00010141"/>
    </source>
</evidence>
<evidence type="ECO:0000256" key="3">
    <source>
        <dbReference type="ARBA" id="ARBA00022801"/>
    </source>
</evidence>
<evidence type="ECO:0000256" key="7">
    <source>
        <dbReference type="RuleBase" id="RU361152"/>
    </source>
</evidence>
<dbReference type="InterPro" id="IPR022616">
    <property type="entry name" value="Glyco_hydro_4_C"/>
</dbReference>
<evidence type="ECO:0000259" key="9">
    <source>
        <dbReference type="Pfam" id="PF11975"/>
    </source>
</evidence>
<keyword evidence="8" id="KW-1133">Transmembrane helix</keyword>
<dbReference type="Pfam" id="PF11975">
    <property type="entry name" value="Glyco_hydro_4C"/>
    <property type="match status" value="1"/>
</dbReference>
<dbReference type="CDD" id="cd05298">
    <property type="entry name" value="GH4_GlvA_pagL_like"/>
    <property type="match status" value="1"/>
</dbReference>
<keyword evidence="3 7" id="KW-0378">Hydrolase</keyword>
<dbReference type="RefSeq" id="WP_244755179.1">
    <property type="nucleotide sequence ID" value="NZ_CP095074.1"/>
</dbReference>
<evidence type="ECO:0000256" key="4">
    <source>
        <dbReference type="ARBA" id="ARBA00023027"/>
    </source>
</evidence>
<keyword evidence="6 7" id="KW-0326">Glycosidase</keyword>
<keyword evidence="11" id="KW-1185">Reference proteome</keyword>
<keyword evidence="8" id="KW-0472">Membrane</keyword>
<dbReference type="Proteomes" id="UP000831880">
    <property type="component" value="Chromosome"/>
</dbReference>
<evidence type="ECO:0000256" key="2">
    <source>
        <dbReference type="ARBA" id="ARBA00022723"/>
    </source>
</evidence>
<name>A0ABY4H4U8_9BACI</name>
<dbReference type="Gene3D" id="3.90.110.10">
    <property type="entry name" value="Lactate dehydrogenase/glycoside hydrolase, family 4, C-terminal"/>
    <property type="match status" value="1"/>
</dbReference>
<dbReference type="InterPro" id="IPR001088">
    <property type="entry name" value="Glyco_hydro_4"/>
</dbReference>
<proteinExistence type="inferred from homology"/>